<dbReference type="Pfam" id="PF13649">
    <property type="entry name" value="Methyltransf_25"/>
    <property type="match status" value="1"/>
</dbReference>
<keyword evidence="2 4" id="KW-0808">Transferase</keyword>
<dbReference type="Gene3D" id="3.40.50.150">
    <property type="entry name" value="Vaccinia Virus protein VP39"/>
    <property type="match status" value="1"/>
</dbReference>
<evidence type="ECO:0000313" key="5">
    <source>
        <dbReference type="Proteomes" id="UP000002669"/>
    </source>
</evidence>
<dbReference type="VEuPathDB" id="FungiDB:MGYG_04637"/>
<dbReference type="InterPro" id="IPR029063">
    <property type="entry name" value="SAM-dependent_MTases_sf"/>
</dbReference>
<gene>
    <name evidence="4" type="ORF">MGYG_04637</name>
</gene>
<dbReference type="STRING" id="535722.E4UVX4"/>
<accession>E4UVX4</accession>
<dbReference type="InterPro" id="IPR041698">
    <property type="entry name" value="Methyltransf_25"/>
</dbReference>
<evidence type="ECO:0000256" key="1">
    <source>
        <dbReference type="ARBA" id="ARBA00022603"/>
    </source>
</evidence>
<reference evidence="5" key="1">
    <citation type="journal article" date="2012" name="MBio">
        <title>Comparative genome analysis of Trichophyton rubrum and related dermatophytes reveals candidate genes involved in infection.</title>
        <authorList>
            <person name="Martinez D.A."/>
            <person name="Oliver B.G."/>
            <person name="Graeser Y."/>
            <person name="Goldberg J.M."/>
            <person name="Li W."/>
            <person name="Martinez-Rossi N.M."/>
            <person name="Monod M."/>
            <person name="Shelest E."/>
            <person name="Barton R.C."/>
            <person name="Birch E."/>
            <person name="Brakhage A.A."/>
            <person name="Chen Z."/>
            <person name="Gurr S.J."/>
            <person name="Heiman D."/>
            <person name="Heitman J."/>
            <person name="Kosti I."/>
            <person name="Rossi A."/>
            <person name="Saif S."/>
            <person name="Samalova M."/>
            <person name="Saunders C.W."/>
            <person name="Shea T."/>
            <person name="Summerbell R.C."/>
            <person name="Xu J."/>
            <person name="Young S."/>
            <person name="Zeng Q."/>
            <person name="Birren B.W."/>
            <person name="Cuomo C.A."/>
            <person name="White T.C."/>
        </authorList>
    </citation>
    <scope>NUCLEOTIDE SEQUENCE [LARGE SCALE GENOMIC DNA]</scope>
    <source>
        <strain evidence="5">ATCC MYA-4604 / CBS 118893</strain>
    </source>
</reference>
<dbReference type="RefSeq" id="XP_003172046.1">
    <property type="nucleotide sequence ID" value="XM_003171998.1"/>
</dbReference>
<dbReference type="eggNOG" id="ENOG502RZIN">
    <property type="taxonomic scope" value="Eukaryota"/>
</dbReference>
<dbReference type="EMBL" id="DS989825">
    <property type="protein sequence ID" value="EFR01635.1"/>
    <property type="molecule type" value="Genomic_DNA"/>
</dbReference>
<dbReference type="HOGENOM" id="CLU_037990_5_3_1"/>
<dbReference type="GO" id="GO:0032259">
    <property type="term" value="P:methylation"/>
    <property type="evidence" value="ECO:0007669"/>
    <property type="project" value="UniProtKB-KW"/>
</dbReference>
<name>E4UVX4_ARTGP</name>
<protein>
    <submittedName>
        <fullName evidence="4">S-adenosylmethionine (SAM)-dependent methyltransferase</fullName>
    </submittedName>
</protein>
<evidence type="ECO:0000313" key="4">
    <source>
        <dbReference type="EMBL" id="EFR01635.1"/>
    </source>
</evidence>
<proteinExistence type="predicted"/>
<dbReference type="PANTHER" id="PTHR43861:SF1">
    <property type="entry name" value="TRANS-ACONITATE 2-METHYLTRANSFERASE"/>
    <property type="match status" value="1"/>
</dbReference>
<dbReference type="InParanoid" id="E4UVX4"/>
<evidence type="ECO:0000259" key="3">
    <source>
        <dbReference type="Pfam" id="PF13649"/>
    </source>
</evidence>
<dbReference type="SUPFAM" id="SSF53335">
    <property type="entry name" value="S-adenosyl-L-methionine-dependent methyltransferases"/>
    <property type="match status" value="1"/>
</dbReference>
<keyword evidence="1 4" id="KW-0489">Methyltransferase</keyword>
<evidence type="ECO:0000256" key="2">
    <source>
        <dbReference type="ARBA" id="ARBA00022679"/>
    </source>
</evidence>
<dbReference type="PANTHER" id="PTHR43861">
    <property type="entry name" value="TRANS-ACONITATE 2-METHYLTRANSFERASE-RELATED"/>
    <property type="match status" value="1"/>
</dbReference>
<dbReference type="Proteomes" id="UP000002669">
    <property type="component" value="Unassembled WGS sequence"/>
</dbReference>
<dbReference type="OrthoDB" id="66144at2759"/>
<organism evidence="5">
    <name type="scientific">Arthroderma gypseum (strain ATCC MYA-4604 / CBS 118893)</name>
    <name type="common">Microsporum gypseum</name>
    <dbReference type="NCBI Taxonomy" id="535722"/>
    <lineage>
        <taxon>Eukaryota</taxon>
        <taxon>Fungi</taxon>
        <taxon>Dikarya</taxon>
        <taxon>Ascomycota</taxon>
        <taxon>Pezizomycotina</taxon>
        <taxon>Eurotiomycetes</taxon>
        <taxon>Eurotiomycetidae</taxon>
        <taxon>Onygenales</taxon>
        <taxon>Arthrodermataceae</taxon>
        <taxon>Nannizzia</taxon>
    </lineage>
</organism>
<dbReference type="GO" id="GO:0008168">
    <property type="term" value="F:methyltransferase activity"/>
    <property type="evidence" value="ECO:0007669"/>
    <property type="project" value="UniProtKB-KW"/>
</dbReference>
<feature type="domain" description="Methyltransferase" evidence="3">
    <location>
        <begin position="64"/>
        <end position="167"/>
    </location>
</feature>
<keyword evidence="5" id="KW-1185">Reference proteome</keyword>
<dbReference type="CDD" id="cd02440">
    <property type="entry name" value="AdoMet_MTases"/>
    <property type="match status" value="1"/>
</dbReference>
<dbReference type="OMA" id="WYFPSIG"/>
<sequence>MALRESDRDTWSAEVRLPYQCIYRWFCIGSWLTVTQAYSAAASFVPQLTEKVLQLLQPRAEDKVLDVGCGDGQFTAKFVSAVGAVLGVDSSPAMVDAARTLLGPSTAAATARAAFRVVDCRHLGQTDIVDGSWDKVVSNAALHWILRDASTRIAVLQAIFDCLKPGGAFVFEMGGHGNVAEVHAALLAALVRHGLPLQQARDASPWFFPSDAWMRETLEGIGFVVDTLEVEHRPTKLTLDPDTSSGTSGNTGIEGWVRLMGASMIETLPPDVRDEAVRSTCDLLHPVISREDGSSWLGYVRLRGVARRPTPTT</sequence>
<dbReference type="AlphaFoldDB" id="E4UVX4"/>
<dbReference type="GeneID" id="10027311"/>